<dbReference type="SUPFAM" id="SSF111369">
    <property type="entry name" value="HlyD-like secretion proteins"/>
    <property type="match status" value="1"/>
</dbReference>
<dbReference type="InterPro" id="IPR050465">
    <property type="entry name" value="UPF0194_transport"/>
</dbReference>
<dbReference type="Pfam" id="PF25954">
    <property type="entry name" value="Beta-barrel_RND_2"/>
    <property type="match status" value="1"/>
</dbReference>
<proteinExistence type="inferred from homology"/>
<dbReference type="KEGG" id="schy:GVO57_01895"/>
<reference evidence="9 10" key="1">
    <citation type="submission" date="2020-01" db="EMBL/GenBank/DDBJ databases">
        <title>Sphingomonas sp. C33 whole genome sequece.</title>
        <authorList>
            <person name="Park C."/>
        </authorList>
    </citation>
    <scope>NUCLEOTIDE SEQUENCE [LARGE SCALE GENOMIC DNA]</scope>
    <source>
        <strain evidence="9 10">C33</strain>
    </source>
</reference>
<evidence type="ECO:0000259" key="7">
    <source>
        <dbReference type="Pfam" id="PF25917"/>
    </source>
</evidence>
<accession>A0A7Z2S485</accession>
<dbReference type="PANTHER" id="PTHR32347:SF14">
    <property type="entry name" value="EFFLUX SYSTEM COMPONENT YKNX-RELATED"/>
    <property type="match status" value="1"/>
</dbReference>
<organism evidence="9 10">
    <name type="scientific">Sphingomonas changnyeongensis</name>
    <dbReference type="NCBI Taxonomy" id="2698679"/>
    <lineage>
        <taxon>Bacteria</taxon>
        <taxon>Pseudomonadati</taxon>
        <taxon>Pseudomonadota</taxon>
        <taxon>Alphaproteobacteria</taxon>
        <taxon>Sphingomonadales</taxon>
        <taxon>Sphingomonadaceae</taxon>
        <taxon>Sphingomonas</taxon>
    </lineage>
</organism>
<dbReference type="GO" id="GO:0022857">
    <property type="term" value="F:transmembrane transporter activity"/>
    <property type="evidence" value="ECO:0007669"/>
    <property type="project" value="InterPro"/>
</dbReference>
<keyword evidence="6" id="KW-0812">Transmembrane</keyword>
<dbReference type="EMBL" id="CP047895">
    <property type="protein sequence ID" value="QHL89805.1"/>
    <property type="molecule type" value="Genomic_DNA"/>
</dbReference>
<dbReference type="PANTHER" id="PTHR32347">
    <property type="entry name" value="EFFLUX SYSTEM COMPONENT YKNX-RELATED"/>
    <property type="match status" value="1"/>
</dbReference>
<feature type="region of interest" description="Disordered" evidence="5">
    <location>
        <begin position="391"/>
        <end position="420"/>
    </location>
</feature>
<feature type="coiled-coil region" evidence="4">
    <location>
        <begin position="171"/>
        <end position="198"/>
    </location>
</feature>
<dbReference type="Gene3D" id="2.40.50.100">
    <property type="match status" value="2"/>
</dbReference>
<dbReference type="RefSeq" id="WP_160591388.1">
    <property type="nucleotide sequence ID" value="NZ_CP047895.1"/>
</dbReference>
<comment type="subcellular location">
    <subcellularLocation>
        <location evidence="1">Cell envelope</location>
    </subcellularLocation>
</comment>
<dbReference type="InterPro" id="IPR058792">
    <property type="entry name" value="Beta-barrel_RND_2"/>
</dbReference>
<feature type="domain" description="CusB-like beta-barrel" evidence="8">
    <location>
        <begin position="244"/>
        <end position="318"/>
    </location>
</feature>
<evidence type="ECO:0000313" key="10">
    <source>
        <dbReference type="Proteomes" id="UP000464468"/>
    </source>
</evidence>
<keyword evidence="10" id="KW-1185">Reference proteome</keyword>
<dbReference type="GO" id="GO:0030313">
    <property type="term" value="C:cell envelope"/>
    <property type="evidence" value="ECO:0007669"/>
    <property type="project" value="UniProtKB-SubCell"/>
</dbReference>
<feature type="compositionally biased region" description="Basic and acidic residues" evidence="5">
    <location>
        <begin position="402"/>
        <end position="412"/>
    </location>
</feature>
<dbReference type="AlphaFoldDB" id="A0A7Z2S485"/>
<evidence type="ECO:0000256" key="4">
    <source>
        <dbReference type="SAM" id="Coils"/>
    </source>
</evidence>
<evidence type="ECO:0000256" key="6">
    <source>
        <dbReference type="SAM" id="Phobius"/>
    </source>
</evidence>
<evidence type="ECO:0000259" key="8">
    <source>
        <dbReference type="Pfam" id="PF25954"/>
    </source>
</evidence>
<keyword evidence="6" id="KW-0472">Membrane</keyword>
<evidence type="ECO:0000313" key="9">
    <source>
        <dbReference type="EMBL" id="QHL89805.1"/>
    </source>
</evidence>
<dbReference type="GO" id="GO:0016020">
    <property type="term" value="C:membrane"/>
    <property type="evidence" value="ECO:0007669"/>
    <property type="project" value="InterPro"/>
</dbReference>
<dbReference type="FunFam" id="2.40.30.170:FF:000010">
    <property type="entry name" value="Efflux RND transporter periplasmic adaptor subunit"/>
    <property type="match status" value="1"/>
</dbReference>
<evidence type="ECO:0000256" key="3">
    <source>
        <dbReference type="ARBA" id="ARBA00023054"/>
    </source>
</evidence>
<dbReference type="Gene3D" id="2.40.420.20">
    <property type="match status" value="1"/>
</dbReference>
<evidence type="ECO:0000256" key="5">
    <source>
        <dbReference type="SAM" id="MobiDB-lite"/>
    </source>
</evidence>
<dbReference type="Gene3D" id="2.40.30.170">
    <property type="match status" value="1"/>
</dbReference>
<sequence>MLSRLRGWVRAHPVIGALVLIGIILIGWSVLRPRSRAYAYVTEPVARGDVVRRVTASGRIRALNTFKVGAEISGQILAVHVDFNTPVAAGQLLAEIDPTRPRARVAQAEAAVASAEAALAQAEAGFARAQTDIAVQDRDFARRQALAGRGFLSRADLDGAENARAAARAGLQTGRAQIASARAQIAQARAELSAARLDLARTRIVAPAAGVVINRLVDPGATVAASFQTPNLFEIAADTNRMQVEAAVDEADIGQVREGQSVTFTVDSYPGERFAATVRQIRKAPSEAQNVISYAVVIDVDNRAGKLLPGMTANVEIVTGLRRQVLRAPAAALRFRPRAEDRGTARPPSGTIVWVAGEDAYRPSPRRVTLGLQGEDQVEIVTGLRPGERVLVRSRSTARPRSAGEDGARDAGDGDGGDDG</sequence>
<dbReference type="InterPro" id="IPR058625">
    <property type="entry name" value="MdtA-like_BSH"/>
</dbReference>
<dbReference type="Pfam" id="PF25917">
    <property type="entry name" value="BSH_RND"/>
    <property type="match status" value="1"/>
</dbReference>
<feature type="domain" description="Multidrug resistance protein MdtA-like barrel-sandwich hybrid" evidence="7">
    <location>
        <begin position="65"/>
        <end position="232"/>
    </location>
</feature>
<dbReference type="Proteomes" id="UP000464468">
    <property type="component" value="Chromosome"/>
</dbReference>
<protein>
    <submittedName>
        <fullName evidence="9">Efflux RND transporter periplasmic adaptor subunit</fullName>
    </submittedName>
</protein>
<feature type="transmembrane region" description="Helical" evidence="6">
    <location>
        <begin position="12"/>
        <end position="31"/>
    </location>
</feature>
<keyword evidence="3 4" id="KW-0175">Coiled coil</keyword>
<dbReference type="InterPro" id="IPR006143">
    <property type="entry name" value="RND_pump_MFP"/>
</dbReference>
<evidence type="ECO:0000256" key="1">
    <source>
        <dbReference type="ARBA" id="ARBA00004196"/>
    </source>
</evidence>
<comment type="similarity">
    <text evidence="2">Belongs to the membrane fusion protein (MFP) (TC 8.A.1) family.</text>
</comment>
<keyword evidence="6" id="KW-1133">Transmembrane helix</keyword>
<dbReference type="NCBIfam" id="TIGR01730">
    <property type="entry name" value="RND_mfp"/>
    <property type="match status" value="1"/>
</dbReference>
<name>A0A7Z2S485_9SPHN</name>
<gene>
    <name evidence="9" type="ORF">GVO57_01895</name>
</gene>
<evidence type="ECO:0000256" key="2">
    <source>
        <dbReference type="ARBA" id="ARBA00009477"/>
    </source>
</evidence>